<dbReference type="InterPro" id="IPR012337">
    <property type="entry name" value="RNaseH-like_sf"/>
</dbReference>
<keyword evidence="5" id="KW-0539">Nucleus</keyword>
<evidence type="ECO:0000256" key="2">
    <source>
        <dbReference type="ARBA" id="ARBA00022723"/>
    </source>
</evidence>
<organism evidence="7 8">
    <name type="scientific">Mycena pura</name>
    <dbReference type="NCBI Taxonomy" id="153505"/>
    <lineage>
        <taxon>Eukaryota</taxon>
        <taxon>Fungi</taxon>
        <taxon>Dikarya</taxon>
        <taxon>Basidiomycota</taxon>
        <taxon>Agaricomycotina</taxon>
        <taxon>Agaricomycetes</taxon>
        <taxon>Agaricomycetidae</taxon>
        <taxon>Agaricales</taxon>
        <taxon>Marasmiineae</taxon>
        <taxon>Mycenaceae</taxon>
        <taxon>Mycena</taxon>
    </lineage>
</organism>
<keyword evidence="8" id="KW-1185">Reference proteome</keyword>
<evidence type="ECO:0000256" key="5">
    <source>
        <dbReference type="ARBA" id="ARBA00023242"/>
    </source>
</evidence>
<keyword evidence="2" id="KW-0479">Metal-binding</keyword>
<feature type="non-terminal residue" evidence="7">
    <location>
        <position position="1"/>
    </location>
</feature>
<dbReference type="SUPFAM" id="SSF53098">
    <property type="entry name" value="Ribonuclease H-like"/>
    <property type="match status" value="1"/>
</dbReference>
<evidence type="ECO:0000313" key="7">
    <source>
        <dbReference type="EMBL" id="KAJ7200621.1"/>
    </source>
</evidence>
<evidence type="ECO:0000256" key="3">
    <source>
        <dbReference type="ARBA" id="ARBA00022771"/>
    </source>
</evidence>
<keyword evidence="3" id="KW-0863">Zinc-finger</keyword>
<dbReference type="InterPro" id="IPR052035">
    <property type="entry name" value="ZnF_BED_domain_contain"/>
</dbReference>
<dbReference type="AlphaFoldDB" id="A0AAD6V4K0"/>
<keyword evidence="4" id="KW-0862">Zinc</keyword>
<accession>A0AAD6V4K0</accession>
<dbReference type="PANTHER" id="PTHR46481:SF10">
    <property type="entry name" value="ZINC FINGER BED DOMAIN-CONTAINING PROTEIN 39"/>
    <property type="match status" value="1"/>
</dbReference>
<feature type="region of interest" description="Disordered" evidence="6">
    <location>
        <begin position="379"/>
        <end position="437"/>
    </location>
</feature>
<comment type="subcellular location">
    <subcellularLocation>
        <location evidence="1">Nucleus</location>
    </subcellularLocation>
</comment>
<protein>
    <submittedName>
        <fullName evidence="7">Ribonuclease H-like domain-containing protein</fullName>
    </submittedName>
</protein>
<dbReference type="EMBL" id="JARJCW010000062">
    <property type="protein sequence ID" value="KAJ7200621.1"/>
    <property type="molecule type" value="Genomic_DNA"/>
</dbReference>
<evidence type="ECO:0000256" key="1">
    <source>
        <dbReference type="ARBA" id="ARBA00004123"/>
    </source>
</evidence>
<reference evidence="7" key="1">
    <citation type="submission" date="2023-03" db="EMBL/GenBank/DDBJ databases">
        <title>Massive genome expansion in bonnet fungi (Mycena s.s.) driven by repeated elements and novel gene families across ecological guilds.</title>
        <authorList>
            <consortium name="Lawrence Berkeley National Laboratory"/>
            <person name="Harder C.B."/>
            <person name="Miyauchi S."/>
            <person name="Viragh M."/>
            <person name="Kuo A."/>
            <person name="Thoen E."/>
            <person name="Andreopoulos B."/>
            <person name="Lu D."/>
            <person name="Skrede I."/>
            <person name="Drula E."/>
            <person name="Henrissat B."/>
            <person name="Morin E."/>
            <person name="Kohler A."/>
            <person name="Barry K."/>
            <person name="LaButti K."/>
            <person name="Morin E."/>
            <person name="Salamov A."/>
            <person name="Lipzen A."/>
            <person name="Mereny Z."/>
            <person name="Hegedus B."/>
            <person name="Baldrian P."/>
            <person name="Stursova M."/>
            <person name="Weitz H."/>
            <person name="Taylor A."/>
            <person name="Grigoriev I.V."/>
            <person name="Nagy L.G."/>
            <person name="Martin F."/>
            <person name="Kauserud H."/>
        </authorList>
    </citation>
    <scope>NUCLEOTIDE SEQUENCE</scope>
    <source>
        <strain evidence="7">9144</strain>
    </source>
</reference>
<comment type="caution">
    <text evidence="7">The sequence shown here is derived from an EMBL/GenBank/DDBJ whole genome shotgun (WGS) entry which is preliminary data.</text>
</comment>
<name>A0AAD6V4K0_9AGAR</name>
<dbReference type="Proteomes" id="UP001219525">
    <property type="component" value="Unassembled WGS sequence"/>
</dbReference>
<evidence type="ECO:0000313" key="8">
    <source>
        <dbReference type="Proteomes" id="UP001219525"/>
    </source>
</evidence>
<sequence length="464" mass="51860">MGLEDLTASGKRGSSNKILEVVEDSMQNMGIDNAQSFLAMTTDDPSTMKAVRRKFEEKYPWIITLACFVHQLNTMIGEICTFPRAKGALQQANRIVTFFNSSHYWGGQLKISAKAEKIKRGLKKNCESRWYSVILLASSVESHRSPLSTIVARTDARKATNGYSAVNAEVVRFVLDADDHFWPMLNQVIRVARPFVDAIAACEGRAATLADCMLQLLAAARRLSLLKHEEDDLKGFFTHAHKIVDKRFRMIATPLHRLALFLHPLCRKFATSGTGRKPSARFCWMTSMRTYYACRENFSGGKKDILTWWHELPIMSVAHPLKGFAIAIHSIVPHAAEIERLFSQLDGVQSKKRINLSVDTFVKLAKCRSNYVQEAIDRGGAVKSKKEHPRARVDEPAAVSDGPTLAGAEEIRDERWEPPLVAIDSEGTEDAPVSGLDAVFPELEERLTQERDKDSEGSLADDLS</sequence>
<proteinExistence type="predicted"/>
<dbReference type="PANTHER" id="PTHR46481">
    <property type="entry name" value="ZINC FINGER BED DOMAIN-CONTAINING PROTEIN 4"/>
    <property type="match status" value="1"/>
</dbReference>
<feature type="compositionally biased region" description="Basic and acidic residues" evidence="6">
    <location>
        <begin position="445"/>
        <end position="456"/>
    </location>
</feature>
<evidence type="ECO:0000256" key="6">
    <source>
        <dbReference type="SAM" id="MobiDB-lite"/>
    </source>
</evidence>
<dbReference type="GO" id="GO:0005634">
    <property type="term" value="C:nucleus"/>
    <property type="evidence" value="ECO:0007669"/>
    <property type="project" value="UniProtKB-SubCell"/>
</dbReference>
<evidence type="ECO:0000256" key="4">
    <source>
        <dbReference type="ARBA" id="ARBA00022833"/>
    </source>
</evidence>
<dbReference type="GO" id="GO:0008270">
    <property type="term" value="F:zinc ion binding"/>
    <property type="evidence" value="ECO:0007669"/>
    <property type="project" value="UniProtKB-KW"/>
</dbReference>
<gene>
    <name evidence="7" type="ORF">GGX14DRAFT_659996</name>
</gene>
<feature type="region of interest" description="Disordered" evidence="6">
    <location>
        <begin position="445"/>
        <end position="464"/>
    </location>
</feature>